<sequence length="449" mass="47313">MQNWKFAISSIMSHKLRSFLTMVGIIIGVASVVVIMALGDGMKAGVTKTFTKDQEYVQISYSPNKSGYVTGINIGPSDDTGEGEGGGGGESGPAAEDRGMAAPSDIDGENAEDVDGQVQEAPPVVQESWVKELTKIQGIDGYYVSNTSNATIAFQKKKAEGVNIQGVNETYFSVKKVELLSGRKLTPSDYSNFSRVVLLDEGLAQQLFGTENPLNQVVSVGDNNYRVVGIFKDPNAGTALYGASSGGSALMANTQLASEFGTDEIQNIVVHVPDVKQIKTVGIEAAQKLTELSGVRQGEFQIFNLDSILEETNKVVGIMTSVIGAIAGISLLVGGIGVMNIMLVSVTERTREIGLRKALGATRGKILVQFLIESMVLTIIGGLIGLGLAYGVNSLITTLAAASLEGPPIISLNVAIGSIIFSAFVGIIFGILPANKASKLNPIEALRYE</sequence>
<proteinExistence type="inferred from homology"/>
<reference evidence="11" key="1">
    <citation type="submission" date="2023-09" db="EMBL/GenBank/DDBJ databases">
        <title>Streptococcus_parasanguinius_hifiasm_complete_genome_Zymo_Research_ D6332.</title>
        <authorList>
            <person name="Damerum A."/>
        </authorList>
    </citation>
    <scope>NUCLEOTIDE SEQUENCE</scope>
    <source>
        <strain evidence="11">B-1756</strain>
    </source>
</reference>
<evidence type="ECO:0000259" key="10">
    <source>
        <dbReference type="Pfam" id="PF12704"/>
    </source>
</evidence>
<dbReference type="InterPro" id="IPR050250">
    <property type="entry name" value="Macrolide_Exporter_MacB"/>
</dbReference>
<feature type="transmembrane region" description="Helical" evidence="8">
    <location>
        <begin position="20"/>
        <end position="39"/>
    </location>
</feature>
<feature type="transmembrane region" description="Helical" evidence="8">
    <location>
        <begin position="366"/>
        <end position="390"/>
    </location>
</feature>
<comment type="subcellular location">
    <subcellularLocation>
        <location evidence="1">Cell membrane</location>
        <topology evidence="1">Multi-pass membrane protein</topology>
    </subcellularLocation>
</comment>
<feature type="transmembrane region" description="Helical" evidence="8">
    <location>
        <begin position="410"/>
        <end position="432"/>
    </location>
</feature>
<dbReference type="Pfam" id="PF02687">
    <property type="entry name" value="FtsX"/>
    <property type="match status" value="1"/>
</dbReference>
<dbReference type="GO" id="GO:0022857">
    <property type="term" value="F:transmembrane transporter activity"/>
    <property type="evidence" value="ECO:0007669"/>
    <property type="project" value="TreeGrafter"/>
</dbReference>
<dbReference type="Pfam" id="PF12704">
    <property type="entry name" value="MacB_PCD"/>
    <property type="match status" value="1"/>
</dbReference>
<comment type="similarity">
    <text evidence="6">Belongs to the ABC-4 integral membrane protein family.</text>
</comment>
<dbReference type="PANTHER" id="PTHR30572">
    <property type="entry name" value="MEMBRANE COMPONENT OF TRANSPORTER-RELATED"/>
    <property type="match status" value="1"/>
</dbReference>
<feature type="domain" description="MacB-like periplasmic core" evidence="10">
    <location>
        <begin position="18"/>
        <end position="281"/>
    </location>
</feature>
<keyword evidence="4 8" id="KW-1133">Transmembrane helix</keyword>
<evidence type="ECO:0000256" key="7">
    <source>
        <dbReference type="SAM" id="MobiDB-lite"/>
    </source>
</evidence>
<dbReference type="Proteomes" id="UP001248323">
    <property type="component" value="Chromosome"/>
</dbReference>
<evidence type="ECO:0000256" key="2">
    <source>
        <dbReference type="ARBA" id="ARBA00022475"/>
    </source>
</evidence>
<evidence type="ECO:0000256" key="5">
    <source>
        <dbReference type="ARBA" id="ARBA00023136"/>
    </source>
</evidence>
<dbReference type="InterPro" id="IPR025857">
    <property type="entry name" value="MacB_PCD"/>
</dbReference>
<organism evidence="11 12">
    <name type="scientific">Streptococcus parasanguinis</name>
    <dbReference type="NCBI Taxonomy" id="1318"/>
    <lineage>
        <taxon>Bacteria</taxon>
        <taxon>Bacillati</taxon>
        <taxon>Bacillota</taxon>
        <taxon>Bacilli</taxon>
        <taxon>Lactobacillales</taxon>
        <taxon>Streptococcaceae</taxon>
        <taxon>Streptococcus</taxon>
    </lineage>
</organism>
<feature type="region of interest" description="Disordered" evidence="7">
    <location>
        <begin position="70"/>
        <end position="122"/>
    </location>
</feature>
<dbReference type="GO" id="GO:0005886">
    <property type="term" value="C:plasma membrane"/>
    <property type="evidence" value="ECO:0007669"/>
    <property type="project" value="UniProtKB-SubCell"/>
</dbReference>
<feature type="domain" description="ABC3 transporter permease C-terminal" evidence="9">
    <location>
        <begin position="325"/>
        <end position="442"/>
    </location>
</feature>
<keyword evidence="3 8" id="KW-0812">Transmembrane</keyword>
<evidence type="ECO:0000256" key="1">
    <source>
        <dbReference type="ARBA" id="ARBA00004651"/>
    </source>
</evidence>
<name>A0AAX4AUN9_STRPA</name>
<evidence type="ECO:0000259" key="9">
    <source>
        <dbReference type="Pfam" id="PF02687"/>
    </source>
</evidence>
<evidence type="ECO:0000256" key="8">
    <source>
        <dbReference type="SAM" id="Phobius"/>
    </source>
</evidence>
<feature type="transmembrane region" description="Helical" evidence="8">
    <location>
        <begin position="322"/>
        <end position="346"/>
    </location>
</feature>
<feature type="compositionally biased region" description="Acidic residues" evidence="7">
    <location>
        <begin position="106"/>
        <end position="115"/>
    </location>
</feature>
<dbReference type="EMBL" id="CP133988">
    <property type="protein sequence ID" value="WNB82323.1"/>
    <property type="molecule type" value="Genomic_DNA"/>
</dbReference>
<dbReference type="InterPro" id="IPR003838">
    <property type="entry name" value="ABC3_permease_C"/>
</dbReference>
<accession>A0AAX4AUN9</accession>
<evidence type="ECO:0000313" key="12">
    <source>
        <dbReference type="Proteomes" id="UP001248323"/>
    </source>
</evidence>
<keyword evidence="2" id="KW-1003">Cell membrane</keyword>
<dbReference type="PANTHER" id="PTHR30572:SF4">
    <property type="entry name" value="ABC TRANSPORTER PERMEASE YTRF"/>
    <property type="match status" value="1"/>
</dbReference>
<dbReference type="AlphaFoldDB" id="A0AAX4AUN9"/>
<evidence type="ECO:0000256" key="3">
    <source>
        <dbReference type="ARBA" id="ARBA00022692"/>
    </source>
</evidence>
<protein>
    <submittedName>
        <fullName evidence="11">ABC transporter permease</fullName>
    </submittedName>
</protein>
<evidence type="ECO:0000313" key="11">
    <source>
        <dbReference type="EMBL" id="WNB82323.1"/>
    </source>
</evidence>
<evidence type="ECO:0000256" key="4">
    <source>
        <dbReference type="ARBA" id="ARBA00022989"/>
    </source>
</evidence>
<evidence type="ECO:0000256" key="6">
    <source>
        <dbReference type="ARBA" id="ARBA00038076"/>
    </source>
</evidence>
<dbReference type="RefSeq" id="WP_003008077.1">
    <property type="nucleotide sequence ID" value="NZ_CP133988.1"/>
</dbReference>
<gene>
    <name evidence="11" type="ORF">RDV49_05260</name>
</gene>
<keyword evidence="5 8" id="KW-0472">Membrane</keyword>